<dbReference type="EMBL" id="BDQX01000356">
    <property type="protein sequence ID" value="GBG10872.1"/>
    <property type="molecule type" value="Genomic_DNA"/>
</dbReference>
<dbReference type="Gene3D" id="3.40.50.300">
    <property type="entry name" value="P-loop containing nucleotide triphosphate hydrolases"/>
    <property type="match status" value="1"/>
</dbReference>
<dbReference type="PROSITE" id="PS50893">
    <property type="entry name" value="ABC_TRANSPORTER_2"/>
    <property type="match status" value="1"/>
</dbReference>
<dbReference type="GO" id="GO:0016887">
    <property type="term" value="F:ATP hydrolysis activity"/>
    <property type="evidence" value="ECO:0007669"/>
    <property type="project" value="InterPro"/>
</dbReference>
<evidence type="ECO:0000259" key="4">
    <source>
        <dbReference type="PROSITE" id="PS50893"/>
    </source>
</evidence>
<name>A0A2R5EVZ2_9BACL</name>
<dbReference type="GO" id="GO:0005524">
    <property type="term" value="F:ATP binding"/>
    <property type="evidence" value="ECO:0007669"/>
    <property type="project" value="UniProtKB-KW"/>
</dbReference>
<feature type="domain" description="ABC transporter" evidence="4">
    <location>
        <begin position="5"/>
        <end position="231"/>
    </location>
</feature>
<comment type="caution">
    <text evidence="5">The sequence shown here is derived from an EMBL/GenBank/DDBJ whole genome shotgun (WGS) entry which is preliminary data.</text>
</comment>
<organism evidence="5 6">
    <name type="scientific">Paenibacillus agaridevorans</name>
    <dbReference type="NCBI Taxonomy" id="171404"/>
    <lineage>
        <taxon>Bacteria</taxon>
        <taxon>Bacillati</taxon>
        <taxon>Bacillota</taxon>
        <taxon>Bacilli</taxon>
        <taxon>Bacillales</taxon>
        <taxon>Paenibacillaceae</taxon>
        <taxon>Paenibacillus</taxon>
    </lineage>
</organism>
<gene>
    <name evidence="5" type="ORF">PAT3040_05641</name>
</gene>
<reference evidence="5 6" key="1">
    <citation type="submission" date="2017-08" db="EMBL/GenBank/DDBJ databases">
        <title>Substantial Increase in Enzyme Production by Combined Drug-Resistance Mutations in Paenibacillus agaridevorans.</title>
        <authorList>
            <person name="Tanaka Y."/>
            <person name="Funane K."/>
            <person name="Hosaka T."/>
            <person name="Shiwa Y."/>
            <person name="Fujita N."/>
            <person name="Miyazaki T."/>
            <person name="Yoshikawa H."/>
            <person name="Murakami K."/>
            <person name="Kasahara K."/>
            <person name="Inaoka T."/>
            <person name="Hiraga Y."/>
            <person name="Ochi K."/>
        </authorList>
    </citation>
    <scope>NUCLEOTIDE SEQUENCE [LARGE SCALE GENOMIC DNA]</scope>
    <source>
        <strain evidence="5 6">T-3040</strain>
    </source>
</reference>
<evidence type="ECO:0000256" key="1">
    <source>
        <dbReference type="ARBA" id="ARBA00022448"/>
    </source>
</evidence>
<dbReference type="PANTHER" id="PTHR42939">
    <property type="entry name" value="ABC TRANSPORTER ATP-BINDING PROTEIN ALBC-RELATED"/>
    <property type="match status" value="1"/>
</dbReference>
<dbReference type="Pfam" id="PF00005">
    <property type="entry name" value="ABC_tran"/>
    <property type="match status" value="1"/>
</dbReference>
<dbReference type="InterPro" id="IPR027417">
    <property type="entry name" value="P-loop_NTPase"/>
</dbReference>
<dbReference type="CDD" id="cd03230">
    <property type="entry name" value="ABC_DR_subfamily_A"/>
    <property type="match status" value="1"/>
</dbReference>
<dbReference type="InterPro" id="IPR003439">
    <property type="entry name" value="ABC_transporter-like_ATP-bd"/>
</dbReference>
<keyword evidence="2" id="KW-0547">Nucleotide-binding</keyword>
<protein>
    <submittedName>
        <fullName evidence="5">ABC transporter</fullName>
    </submittedName>
</protein>
<dbReference type="InterPro" id="IPR051782">
    <property type="entry name" value="ABC_Transporter_VariousFunc"/>
</dbReference>
<dbReference type="InterPro" id="IPR003593">
    <property type="entry name" value="AAA+_ATPase"/>
</dbReference>
<evidence type="ECO:0000313" key="5">
    <source>
        <dbReference type="EMBL" id="GBG10872.1"/>
    </source>
</evidence>
<accession>A0A2R5EVZ2</accession>
<sequence length="299" mass="33115">MTITIEVSRLGLLYDKSAKALDDVTFRLEGGKIYGLLGRNGSGKTSLLSILASFQQQTSGEVRIDGEAPYENERIVNQVCFIQENGYLSESFKVRDVIKLASDCWPNWDADYADRLLNQFELPAKKQIMALSRGMKSALGVTIGLASRAPITIFDEAYLGMDAPSRYYFYEELLKDYMEHPRTIILSTHLIEEVSDLFEEVLILDKGKLVLQEEADKLRSRGSAIIGPADAVDQFAEGLTILSEQKLGGTKSITVFGELGAEREKRATADGLTIGPVSLQDLFVHLTRKGIGSDERKHG</sequence>
<keyword evidence="3" id="KW-0067">ATP-binding</keyword>
<keyword evidence="1" id="KW-0813">Transport</keyword>
<dbReference type="SMART" id="SM00382">
    <property type="entry name" value="AAA"/>
    <property type="match status" value="1"/>
</dbReference>
<evidence type="ECO:0000256" key="2">
    <source>
        <dbReference type="ARBA" id="ARBA00022741"/>
    </source>
</evidence>
<proteinExistence type="predicted"/>
<dbReference type="SUPFAM" id="SSF52540">
    <property type="entry name" value="P-loop containing nucleoside triphosphate hydrolases"/>
    <property type="match status" value="1"/>
</dbReference>
<evidence type="ECO:0000313" key="6">
    <source>
        <dbReference type="Proteomes" id="UP000245202"/>
    </source>
</evidence>
<dbReference type="Proteomes" id="UP000245202">
    <property type="component" value="Unassembled WGS sequence"/>
</dbReference>
<dbReference type="AlphaFoldDB" id="A0A2R5EVZ2"/>
<keyword evidence="6" id="KW-1185">Reference proteome</keyword>
<evidence type="ECO:0000256" key="3">
    <source>
        <dbReference type="ARBA" id="ARBA00022840"/>
    </source>
</evidence>
<dbReference type="PANTHER" id="PTHR42939:SF1">
    <property type="entry name" value="ABC TRANSPORTER ATP-BINDING PROTEIN ALBC-RELATED"/>
    <property type="match status" value="1"/>
</dbReference>
<dbReference type="RefSeq" id="WP_108995282.1">
    <property type="nucleotide sequence ID" value="NZ_BDQX01000356.1"/>
</dbReference>